<evidence type="ECO:0000256" key="2">
    <source>
        <dbReference type="ARBA" id="ARBA00024200"/>
    </source>
</evidence>
<dbReference type="EMBL" id="CADCTQ010000348">
    <property type="protein sequence ID" value="CAA9286042.1"/>
    <property type="molecule type" value="Genomic_DNA"/>
</dbReference>
<reference evidence="4" key="1">
    <citation type="submission" date="2020-02" db="EMBL/GenBank/DDBJ databases">
        <authorList>
            <person name="Meier V. D."/>
        </authorList>
    </citation>
    <scope>NUCLEOTIDE SEQUENCE</scope>
    <source>
        <strain evidence="4">AVDCRST_MAG56</strain>
    </source>
</reference>
<dbReference type="PANTHER" id="PTHR33359">
    <property type="entry name" value="MOLYBDOPTERIN SYNTHASE SULFUR CARRIER SUBUNIT"/>
    <property type="match status" value="1"/>
</dbReference>
<dbReference type="AlphaFoldDB" id="A0A6J4JS16"/>
<keyword evidence="1" id="KW-0547">Nucleotide-binding</keyword>
<dbReference type="GO" id="GO:0000166">
    <property type="term" value="F:nucleotide binding"/>
    <property type="evidence" value="ECO:0007669"/>
    <property type="project" value="UniProtKB-KW"/>
</dbReference>
<dbReference type="Pfam" id="PF02597">
    <property type="entry name" value="ThiS"/>
    <property type="match status" value="1"/>
</dbReference>
<comment type="similarity">
    <text evidence="2">Belongs to the MoaD family.</text>
</comment>
<sequence length="80" mass="8446">MHIRVDLFGVTRDIIGDAHLQYEAAGPVSVKALLADLKGRYPALGRLASLAVAVNSEYATDDLQLSENDEVALIPPVSGG</sequence>
<protein>
    <recommendedName>
        <fullName evidence="3">Molybdopterin synthase sulfur carrier subunit</fullName>
    </recommendedName>
</protein>
<dbReference type="SUPFAM" id="SSF54285">
    <property type="entry name" value="MoaD/ThiS"/>
    <property type="match status" value="1"/>
</dbReference>
<name>A0A6J4JS16_9SPHI</name>
<dbReference type="GO" id="GO:0006777">
    <property type="term" value="P:Mo-molybdopterin cofactor biosynthetic process"/>
    <property type="evidence" value="ECO:0007669"/>
    <property type="project" value="InterPro"/>
</dbReference>
<dbReference type="InterPro" id="IPR044672">
    <property type="entry name" value="MOCS2A"/>
</dbReference>
<dbReference type="InterPro" id="IPR016155">
    <property type="entry name" value="Mopterin_synth/thiamin_S_b"/>
</dbReference>
<evidence type="ECO:0000256" key="3">
    <source>
        <dbReference type="ARBA" id="ARBA00024247"/>
    </source>
</evidence>
<dbReference type="GO" id="GO:1990133">
    <property type="term" value="C:molybdopterin adenylyltransferase complex"/>
    <property type="evidence" value="ECO:0007669"/>
    <property type="project" value="TreeGrafter"/>
</dbReference>
<accession>A0A6J4JS16</accession>
<dbReference type="InterPro" id="IPR012675">
    <property type="entry name" value="Beta-grasp_dom_sf"/>
</dbReference>
<proteinExistence type="inferred from homology"/>
<dbReference type="UniPathway" id="UPA00344"/>
<dbReference type="CDD" id="cd00754">
    <property type="entry name" value="Ubl_MoaD"/>
    <property type="match status" value="1"/>
</dbReference>
<dbReference type="Gene3D" id="3.10.20.30">
    <property type="match status" value="1"/>
</dbReference>
<evidence type="ECO:0000313" key="4">
    <source>
        <dbReference type="EMBL" id="CAA9286042.1"/>
    </source>
</evidence>
<evidence type="ECO:0000256" key="1">
    <source>
        <dbReference type="ARBA" id="ARBA00022741"/>
    </source>
</evidence>
<dbReference type="InterPro" id="IPR003749">
    <property type="entry name" value="ThiS/MoaD-like"/>
</dbReference>
<gene>
    <name evidence="4" type="ORF">AVDCRST_MAG56-4135</name>
</gene>
<organism evidence="4">
    <name type="scientific">uncultured Cytophagales bacterium</name>
    <dbReference type="NCBI Taxonomy" id="158755"/>
    <lineage>
        <taxon>Bacteria</taxon>
        <taxon>Pseudomonadati</taxon>
        <taxon>Bacteroidota</taxon>
        <taxon>Sphingobacteriia</taxon>
        <taxon>Sphingobacteriales</taxon>
        <taxon>environmental samples</taxon>
    </lineage>
</organism>
<dbReference type="PANTHER" id="PTHR33359:SF1">
    <property type="entry name" value="MOLYBDOPTERIN SYNTHASE SULFUR CARRIER SUBUNIT"/>
    <property type="match status" value="1"/>
</dbReference>